<gene>
    <name evidence="3" type="ORF">AEST_24690</name>
</gene>
<evidence type="ECO:0000313" key="4">
    <source>
        <dbReference type="Proteomes" id="UP000012043"/>
    </source>
</evidence>
<evidence type="ECO:0000256" key="1">
    <source>
        <dbReference type="SAM" id="SignalP"/>
    </source>
</evidence>
<keyword evidence="3" id="KW-0449">Lipoprotein</keyword>
<reference evidence="3 4" key="1">
    <citation type="journal article" date="2012" name="J. Bacteriol.">
        <title>Genome Sequence of Pectin-Degrading Alishewanella aestuarii Strain B11T, Isolated from Tidal Flat Sediment.</title>
        <authorList>
            <person name="Jung J."/>
            <person name="Choi S."/>
            <person name="Chun J."/>
            <person name="Park W."/>
        </authorList>
    </citation>
    <scope>NUCLEOTIDE SEQUENCE [LARGE SCALE GENOMIC DNA]</scope>
    <source>
        <strain evidence="3 4">B11</strain>
    </source>
</reference>
<proteinExistence type="predicted"/>
<dbReference type="AlphaFoldDB" id="J2IDP1"/>
<feature type="signal peptide" evidence="1">
    <location>
        <begin position="1"/>
        <end position="22"/>
    </location>
</feature>
<protein>
    <submittedName>
        <fullName evidence="3">Lipoprotein</fullName>
    </submittedName>
</protein>
<dbReference type="PATRIC" id="fig|1197174.4.peg.2415"/>
<dbReference type="PROSITE" id="PS51257">
    <property type="entry name" value="PROKAR_LIPOPROTEIN"/>
    <property type="match status" value="1"/>
</dbReference>
<organism evidence="3 4">
    <name type="scientific">Alishewanella aestuarii B11</name>
    <dbReference type="NCBI Taxonomy" id="1197174"/>
    <lineage>
        <taxon>Bacteria</taxon>
        <taxon>Pseudomonadati</taxon>
        <taxon>Pseudomonadota</taxon>
        <taxon>Gammaproteobacteria</taxon>
        <taxon>Alteromonadales</taxon>
        <taxon>Alteromonadaceae</taxon>
        <taxon>Alishewanella</taxon>
    </lineage>
</organism>
<keyword evidence="4" id="KW-1185">Reference proteome</keyword>
<comment type="caution">
    <text evidence="3">The sequence shown here is derived from an EMBL/GenBank/DDBJ whole genome shotgun (WGS) entry which is preliminary data.</text>
</comment>
<evidence type="ECO:0000259" key="2">
    <source>
        <dbReference type="Pfam" id="PF14321"/>
    </source>
</evidence>
<dbReference type="RefSeq" id="WP_008609404.1">
    <property type="nucleotide sequence ID" value="NZ_ALAB01000028.1"/>
</dbReference>
<dbReference type="EMBL" id="ALAB01000028">
    <property type="protein sequence ID" value="EJI84794.1"/>
    <property type="molecule type" value="Genomic_DNA"/>
</dbReference>
<name>J2IDP1_9ALTE</name>
<dbReference type="Proteomes" id="UP000012043">
    <property type="component" value="Unassembled WGS sequence"/>
</dbReference>
<evidence type="ECO:0000313" key="3">
    <source>
        <dbReference type="EMBL" id="EJI84794.1"/>
    </source>
</evidence>
<dbReference type="InterPro" id="IPR025491">
    <property type="entry name" value="DUF4382"/>
</dbReference>
<sequence length="334" mass="35491">MMSVKPLLPIALLSLAGLTACGGSDDVQVSAQTAVFSFGVSDAPVTEAAKVVVCFSGIELVGNDLQPQRFTLGSGQFTSEANDLCRTASGTVIPNTRGIDLLTLQGANSEALIRSAVVPAGQYGQLRLDIAEGSYVERLDGSRVSLRVPSNQLRLNGPVLSAGGNFNYTLEFDLRKALVDANPAGVSTPNNQNYLLKPTGLRLVDNSQVGHLQGNVAEGFLIDNQCPVNPADDRAAVAAVYLYAGASRPLADLSDNGGNKLYQPYASTAVFFKNDETRYHYSIGFVEAGSYTVAITCDLDDQPEAADDIVFITSKNITIEARQQPYQLDFAQGD</sequence>
<keyword evidence="1" id="KW-0732">Signal</keyword>
<dbReference type="Pfam" id="PF14321">
    <property type="entry name" value="DUF4382"/>
    <property type="match status" value="1"/>
</dbReference>
<accession>J2IDP1</accession>
<feature type="chain" id="PRO_5003748976" evidence="1">
    <location>
        <begin position="23"/>
        <end position="334"/>
    </location>
</feature>
<feature type="domain" description="DUF4382" evidence="2">
    <location>
        <begin position="33"/>
        <end position="198"/>
    </location>
</feature>